<dbReference type="EMBL" id="AP028679">
    <property type="protein sequence ID" value="BEQ13719.1"/>
    <property type="molecule type" value="Genomic_DNA"/>
</dbReference>
<dbReference type="RefSeq" id="WP_338605468.1">
    <property type="nucleotide sequence ID" value="NZ_AP028679.1"/>
</dbReference>
<evidence type="ECO:0000313" key="2">
    <source>
        <dbReference type="Proteomes" id="UP001366166"/>
    </source>
</evidence>
<accession>A0AAU9EKH3</accession>
<keyword evidence="2" id="KW-1185">Reference proteome</keyword>
<reference evidence="2" key="1">
    <citation type="journal article" date="2023" name="Arch. Microbiol.">
        <title>Desulfoferula mesophilus gen. nov. sp. nov., a mesophilic sulfate-reducing bacterium isolated from a brackish lake sediment.</title>
        <authorList>
            <person name="Watanabe T."/>
            <person name="Yabe T."/>
            <person name="Tsuji J.M."/>
            <person name="Fukui M."/>
        </authorList>
    </citation>
    <scope>NUCLEOTIDE SEQUENCE [LARGE SCALE GENOMIC DNA]</scope>
    <source>
        <strain evidence="2">12FAK</strain>
    </source>
</reference>
<sequence length="199" mass="21632">MMTRTQIFTAGPSGAVWLVGLLLGLMLLYACGADPAPKLNPAQDAFKKAALAIITQETKELMPILDRPDPGPALQANIDGQFAQGLKKGKPLDHDLAVLGPDAVVLAWRTPDPEDLTKTHVGVVGQNYSKFTKLNPVYQSGLIAGFEVFTQYGPGLGLCAPMRQGSNLKGVLCLGYDEDTLIRRYKMDKEQFLQIDFNN</sequence>
<organism evidence="1 2">
    <name type="scientific">Desulfoferula mesophila</name>
    <dbReference type="NCBI Taxonomy" id="3058419"/>
    <lineage>
        <taxon>Bacteria</taxon>
        <taxon>Pseudomonadati</taxon>
        <taxon>Thermodesulfobacteriota</taxon>
        <taxon>Desulfarculia</taxon>
        <taxon>Desulfarculales</taxon>
        <taxon>Desulfarculaceae</taxon>
        <taxon>Desulfoferula</taxon>
    </lineage>
</organism>
<dbReference type="PROSITE" id="PS51257">
    <property type="entry name" value="PROKAR_LIPOPROTEIN"/>
    <property type="match status" value="1"/>
</dbReference>
<name>A0AAU9EKH3_9BACT</name>
<dbReference type="Proteomes" id="UP001366166">
    <property type="component" value="Chromosome"/>
</dbReference>
<dbReference type="KEGG" id="dmp:FAK_07850"/>
<gene>
    <name evidence="1" type="ORF">FAK_07850</name>
</gene>
<evidence type="ECO:0000313" key="1">
    <source>
        <dbReference type="EMBL" id="BEQ13719.1"/>
    </source>
</evidence>
<proteinExistence type="predicted"/>
<protein>
    <submittedName>
        <fullName evidence="1">Uncharacterized protein</fullName>
    </submittedName>
</protein>
<dbReference type="AlphaFoldDB" id="A0AAU9EKH3"/>